<gene>
    <name evidence="13" type="ORF">GCM10010358_83360</name>
</gene>
<keyword evidence="5" id="KW-0963">Cytoplasm</keyword>
<dbReference type="InterPro" id="IPR029063">
    <property type="entry name" value="SAM-dependent_MTases_sf"/>
</dbReference>
<feature type="compositionally biased region" description="Low complexity" evidence="12">
    <location>
        <begin position="77"/>
        <end position="90"/>
    </location>
</feature>
<dbReference type="GO" id="GO:0004719">
    <property type="term" value="F:protein-L-isoaspartate (D-aspartate) O-methyltransferase activity"/>
    <property type="evidence" value="ECO:0007669"/>
    <property type="project" value="UniProtKB-EC"/>
</dbReference>
<evidence type="ECO:0000256" key="11">
    <source>
        <dbReference type="ARBA" id="ARBA00031350"/>
    </source>
</evidence>
<evidence type="ECO:0000256" key="6">
    <source>
        <dbReference type="ARBA" id="ARBA00022603"/>
    </source>
</evidence>
<dbReference type="EC" id="2.1.1.77" evidence="3"/>
<comment type="caution">
    <text evidence="13">The sequence shown here is derived from an EMBL/GenBank/DDBJ whole genome shotgun (WGS) entry which is preliminary data.</text>
</comment>
<name>A0A918P5R3_9ACTN</name>
<evidence type="ECO:0000256" key="7">
    <source>
        <dbReference type="ARBA" id="ARBA00022679"/>
    </source>
</evidence>
<sequence>MLDQLQARPGERILELGAGTGYNAALLAHLVGDHGHVTTLDVDDDLVQDARAHLAAAEIANVQALTPDGALGHAENAPTTGSSPPSAPTAFRPPGSTSSPLAADSWFPGV</sequence>
<evidence type="ECO:0000313" key="13">
    <source>
        <dbReference type="EMBL" id="GGY20429.1"/>
    </source>
</evidence>
<dbReference type="Gene3D" id="3.40.50.150">
    <property type="entry name" value="Vaccinia Virus protein VP39"/>
    <property type="match status" value="1"/>
</dbReference>
<dbReference type="GO" id="GO:0032259">
    <property type="term" value="P:methylation"/>
    <property type="evidence" value="ECO:0007669"/>
    <property type="project" value="UniProtKB-KW"/>
</dbReference>
<evidence type="ECO:0000256" key="3">
    <source>
        <dbReference type="ARBA" id="ARBA00011890"/>
    </source>
</evidence>
<evidence type="ECO:0000256" key="2">
    <source>
        <dbReference type="ARBA" id="ARBA00005369"/>
    </source>
</evidence>
<keyword evidence="6" id="KW-0489">Methyltransferase</keyword>
<dbReference type="PANTHER" id="PTHR11579:SF0">
    <property type="entry name" value="PROTEIN-L-ISOASPARTATE(D-ASPARTATE) O-METHYLTRANSFERASE"/>
    <property type="match status" value="1"/>
</dbReference>
<evidence type="ECO:0000256" key="1">
    <source>
        <dbReference type="ARBA" id="ARBA00004496"/>
    </source>
</evidence>
<dbReference type="Pfam" id="PF01135">
    <property type="entry name" value="PCMT"/>
    <property type="match status" value="1"/>
</dbReference>
<keyword evidence="7" id="KW-0808">Transferase</keyword>
<dbReference type="Proteomes" id="UP000619244">
    <property type="component" value="Unassembled WGS sequence"/>
</dbReference>
<dbReference type="PANTHER" id="PTHR11579">
    <property type="entry name" value="PROTEIN-L-ISOASPARTATE O-METHYLTRANSFERASE"/>
    <property type="match status" value="1"/>
</dbReference>
<dbReference type="AlphaFoldDB" id="A0A918P5R3"/>
<keyword evidence="8" id="KW-0949">S-adenosyl-L-methionine</keyword>
<protein>
    <recommendedName>
        <fullName evidence="4">Protein-L-isoaspartate O-methyltransferase</fullName>
        <ecNumber evidence="3">2.1.1.77</ecNumber>
    </recommendedName>
    <alternativeName>
        <fullName evidence="11">L-isoaspartyl protein carboxyl methyltransferase</fullName>
    </alternativeName>
    <alternativeName>
        <fullName evidence="9">Protein L-isoaspartyl methyltransferase</fullName>
    </alternativeName>
    <alternativeName>
        <fullName evidence="10">Protein-beta-aspartate methyltransferase</fullName>
    </alternativeName>
</protein>
<comment type="similarity">
    <text evidence="2">Belongs to the methyltransferase superfamily. L-isoaspartyl/D-aspartyl protein methyltransferase family.</text>
</comment>
<dbReference type="SUPFAM" id="SSF53335">
    <property type="entry name" value="S-adenosyl-L-methionine-dependent methyltransferases"/>
    <property type="match status" value="1"/>
</dbReference>
<feature type="region of interest" description="Disordered" evidence="12">
    <location>
        <begin position="67"/>
        <end position="110"/>
    </location>
</feature>
<dbReference type="InterPro" id="IPR000682">
    <property type="entry name" value="PCMT"/>
</dbReference>
<reference evidence="13" key="1">
    <citation type="journal article" date="2014" name="Int. J. Syst. Evol. Microbiol.">
        <title>Complete genome sequence of Corynebacterium casei LMG S-19264T (=DSM 44701T), isolated from a smear-ripened cheese.</title>
        <authorList>
            <consortium name="US DOE Joint Genome Institute (JGI-PGF)"/>
            <person name="Walter F."/>
            <person name="Albersmeier A."/>
            <person name="Kalinowski J."/>
            <person name="Ruckert C."/>
        </authorList>
    </citation>
    <scope>NUCLEOTIDE SEQUENCE</scope>
    <source>
        <strain evidence="13">JCM 4790</strain>
    </source>
</reference>
<evidence type="ECO:0000256" key="12">
    <source>
        <dbReference type="SAM" id="MobiDB-lite"/>
    </source>
</evidence>
<keyword evidence="14" id="KW-1185">Reference proteome</keyword>
<evidence type="ECO:0000256" key="5">
    <source>
        <dbReference type="ARBA" id="ARBA00022490"/>
    </source>
</evidence>
<evidence type="ECO:0000256" key="10">
    <source>
        <dbReference type="ARBA" id="ARBA00031323"/>
    </source>
</evidence>
<reference evidence="13" key="2">
    <citation type="submission" date="2020-09" db="EMBL/GenBank/DDBJ databases">
        <authorList>
            <person name="Sun Q."/>
            <person name="Ohkuma M."/>
        </authorList>
    </citation>
    <scope>NUCLEOTIDE SEQUENCE</scope>
    <source>
        <strain evidence="13">JCM 4790</strain>
    </source>
</reference>
<dbReference type="GO" id="GO:0005737">
    <property type="term" value="C:cytoplasm"/>
    <property type="evidence" value="ECO:0007669"/>
    <property type="project" value="UniProtKB-SubCell"/>
</dbReference>
<organism evidence="13 14">
    <name type="scientific">Streptomyces minutiscleroticus</name>
    <dbReference type="NCBI Taxonomy" id="68238"/>
    <lineage>
        <taxon>Bacteria</taxon>
        <taxon>Bacillati</taxon>
        <taxon>Actinomycetota</taxon>
        <taxon>Actinomycetes</taxon>
        <taxon>Kitasatosporales</taxon>
        <taxon>Streptomycetaceae</taxon>
        <taxon>Streptomyces</taxon>
    </lineage>
</organism>
<comment type="subcellular location">
    <subcellularLocation>
        <location evidence="1">Cytoplasm</location>
    </subcellularLocation>
</comment>
<dbReference type="EMBL" id="BMVU01000171">
    <property type="protein sequence ID" value="GGY20429.1"/>
    <property type="molecule type" value="Genomic_DNA"/>
</dbReference>
<accession>A0A918P5R3</accession>
<evidence type="ECO:0000256" key="9">
    <source>
        <dbReference type="ARBA" id="ARBA00030757"/>
    </source>
</evidence>
<proteinExistence type="inferred from homology"/>
<evidence type="ECO:0000313" key="14">
    <source>
        <dbReference type="Proteomes" id="UP000619244"/>
    </source>
</evidence>
<evidence type="ECO:0000256" key="4">
    <source>
        <dbReference type="ARBA" id="ARBA00013346"/>
    </source>
</evidence>
<evidence type="ECO:0000256" key="8">
    <source>
        <dbReference type="ARBA" id="ARBA00022691"/>
    </source>
</evidence>